<protein>
    <recommendedName>
        <fullName evidence="1">Hemerythrin-like domain-containing protein</fullName>
    </recommendedName>
</protein>
<dbReference type="STRING" id="765911.Thivi_1625"/>
<dbReference type="PANTHER" id="PTHR39966:SF1">
    <property type="entry name" value="HEMERYTHRIN-LIKE DOMAIN-CONTAINING PROTEIN"/>
    <property type="match status" value="1"/>
</dbReference>
<gene>
    <name evidence="2" type="ordered locus">Thivi_1625</name>
</gene>
<dbReference type="eggNOG" id="COG3945">
    <property type="taxonomic scope" value="Bacteria"/>
</dbReference>
<organism evidence="2 3">
    <name type="scientific">Thiocystis violascens (strain ATCC 17096 / DSM 198 / 6111)</name>
    <name type="common">Chromatium violascens</name>
    <dbReference type="NCBI Taxonomy" id="765911"/>
    <lineage>
        <taxon>Bacteria</taxon>
        <taxon>Pseudomonadati</taxon>
        <taxon>Pseudomonadota</taxon>
        <taxon>Gammaproteobacteria</taxon>
        <taxon>Chromatiales</taxon>
        <taxon>Chromatiaceae</taxon>
        <taxon>Thiocystis</taxon>
    </lineage>
</organism>
<dbReference type="PANTHER" id="PTHR39966">
    <property type="entry name" value="BLL2471 PROTEIN-RELATED"/>
    <property type="match status" value="1"/>
</dbReference>
<dbReference type="GO" id="GO:0005886">
    <property type="term" value="C:plasma membrane"/>
    <property type="evidence" value="ECO:0007669"/>
    <property type="project" value="TreeGrafter"/>
</dbReference>
<sequence length="187" mass="21417">MHALMQRLTQDHARQKKLLALFDSLLDRFHEGAEPDYDLMNEMLEYLDSYADIVHHPTEDLVFQRVLDKGVAQADLFELLMRQHPGLSQVGKRFRQSLNGILNEEVLLREDVEADGRELVASMRTHMMMEDGDAYPLALQTLDDGDWESIAAQAPTVEDPLFGTPDPVRFRALYRYLSEQAEPETTG</sequence>
<evidence type="ECO:0000313" key="2">
    <source>
        <dbReference type="EMBL" id="AFL73608.1"/>
    </source>
</evidence>
<dbReference type="Proteomes" id="UP000006062">
    <property type="component" value="Chromosome"/>
</dbReference>
<dbReference type="Pfam" id="PF01814">
    <property type="entry name" value="Hemerythrin"/>
    <property type="match status" value="1"/>
</dbReference>
<dbReference type="KEGG" id="tvi:Thivi_1625"/>
<reference evidence="2 3" key="1">
    <citation type="submission" date="2012-06" db="EMBL/GenBank/DDBJ databases">
        <title>Complete sequence of Thiocystis violascens DSM 198.</title>
        <authorList>
            <consortium name="US DOE Joint Genome Institute"/>
            <person name="Lucas S."/>
            <person name="Han J."/>
            <person name="Lapidus A."/>
            <person name="Cheng J.-F."/>
            <person name="Goodwin L."/>
            <person name="Pitluck S."/>
            <person name="Peters L."/>
            <person name="Ovchinnikova G."/>
            <person name="Teshima H."/>
            <person name="Detter J.C."/>
            <person name="Han C."/>
            <person name="Tapia R."/>
            <person name="Land M."/>
            <person name="Hauser L."/>
            <person name="Kyrpides N."/>
            <person name="Ivanova N."/>
            <person name="Pagani I."/>
            <person name="Vogl K."/>
            <person name="Liu Z."/>
            <person name="Frigaard N.-U."/>
            <person name="Bryant D."/>
            <person name="Woyke T."/>
        </authorList>
    </citation>
    <scope>NUCLEOTIDE SEQUENCE [LARGE SCALE GENOMIC DNA]</scope>
    <source>
        <strain evidence="3">ATCC 17096 / DSM 198 / 6111</strain>
    </source>
</reference>
<dbReference type="AlphaFoldDB" id="I3Y9E0"/>
<evidence type="ECO:0000259" key="1">
    <source>
        <dbReference type="Pfam" id="PF01814"/>
    </source>
</evidence>
<dbReference type="HOGENOM" id="CLU_095978_1_1_6"/>
<dbReference type="OrthoDB" id="7349010at2"/>
<dbReference type="Gene3D" id="1.20.120.520">
    <property type="entry name" value="nmb1532 protein domain like"/>
    <property type="match status" value="1"/>
</dbReference>
<name>I3Y9E0_THIV6</name>
<dbReference type="RefSeq" id="WP_014778072.1">
    <property type="nucleotide sequence ID" value="NC_018012.1"/>
</dbReference>
<feature type="domain" description="Hemerythrin-like" evidence="1">
    <location>
        <begin position="6"/>
        <end position="138"/>
    </location>
</feature>
<evidence type="ECO:0000313" key="3">
    <source>
        <dbReference type="Proteomes" id="UP000006062"/>
    </source>
</evidence>
<accession>I3Y9E0</accession>
<dbReference type="InterPro" id="IPR012312">
    <property type="entry name" value="Hemerythrin-like"/>
</dbReference>
<proteinExistence type="predicted"/>
<keyword evidence="3" id="KW-1185">Reference proteome</keyword>
<dbReference type="EMBL" id="CP003154">
    <property type="protein sequence ID" value="AFL73608.1"/>
    <property type="molecule type" value="Genomic_DNA"/>
</dbReference>